<sequence length="71" mass="8624">MSQITKFFWQLAISSPYRKKIHFQQSSPQIFYLNFHNSNIYYEYLLFLGSIHLHNMTIENLAKRNYHVNVV</sequence>
<proteinExistence type="predicted"/>
<dbReference type="AlphaFoldDB" id="A0A2P2PNW9"/>
<reference evidence="1" key="1">
    <citation type="submission" date="2018-02" db="EMBL/GenBank/DDBJ databases">
        <title>Rhizophora mucronata_Transcriptome.</title>
        <authorList>
            <person name="Meera S.P."/>
            <person name="Sreeshan A."/>
            <person name="Augustine A."/>
        </authorList>
    </citation>
    <scope>NUCLEOTIDE SEQUENCE</scope>
    <source>
        <tissue evidence="1">Leaf</tissue>
    </source>
</reference>
<name>A0A2P2PNW9_RHIMU</name>
<organism evidence="1">
    <name type="scientific">Rhizophora mucronata</name>
    <name type="common">Asiatic mangrove</name>
    <dbReference type="NCBI Taxonomy" id="61149"/>
    <lineage>
        <taxon>Eukaryota</taxon>
        <taxon>Viridiplantae</taxon>
        <taxon>Streptophyta</taxon>
        <taxon>Embryophyta</taxon>
        <taxon>Tracheophyta</taxon>
        <taxon>Spermatophyta</taxon>
        <taxon>Magnoliopsida</taxon>
        <taxon>eudicotyledons</taxon>
        <taxon>Gunneridae</taxon>
        <taxon>Pentapetalae</taxon>
        <taxon>rosids</taxon>
        <taxon>fabids</taxon>
        <taxon>Malpighiales</taxon>
        <taxon>Rhizophoraceae</taxon>
        <taxon>Rhizophora</taxon>
    </lineage>
</organism>
<dbReference type="EMBL" id="GGEC01075943">
    <property type="protein sequence ID" value="MBX56427.1"/>
    <property type="molecule type" value="Transcribed_RNA"/>
</dbReference>
<accession>A0A2P2PNW9</accession>
<protein>
    <submittedName>
        <fullName evidence="1">Uncharacterized protein</fullName>
    </submittedName>
</protein>
<evidence type="ECO:0000313" key="1">
    <source>
        <dbReference type="EMBL" id="MBX56427.1"/>
    </source>
</evidence>